<feature type="transmembrane region" description="Helical" evidence="1">
    <location>
        <begin position="37"/>
        <end position="63"/>
    </location>
</feature>
<dbReference type="Proteomes" id="UP000655588">
    <property type="component" value="Unassembled WGS sequence"/>
</dbReference>
<keyword evidence="1" id="KW-0472">Membrane</keyword>
<reference evidence="2" key="1">
    <citation type="submission" date="2019-11" db="EMBL/GenBank/DDBJ databases">
        <title>The nuclear and mitochondrial genomes of Frieseomelitta varia - a highly eusocial stingless bee (Meliponini) with a permanently sterile worker caste.</title>
        <authorList>
            <person name="Freitas F.C.P."/>
            <person name="Lourenco A.P."/>
            <person name="Nunes F.M.F."/>
            <person name="Paschoal A.R."/>
            <person name="Abreu F.C.P."/>
            <person name="Barbin F.O."/>
            <person name="Bataglia L."/>
            <person name="Cardoso-Junior C.A.M."/>
            <person name="Cervoni M.S."/>
            <person name="Silva S.R."/>
            <person name="Dalarmi F."/>
            <person name="Del Lama M.A."/>
            <person name="Depintor T.S."/>
            <person name="Ferreira K.M."/>
            <person name="Goria P.S."/>
            <person name="Jaskot M.C."/>
            <person name="Lago D.C."/>
            <person name="Luna-Lucena D."/>
            <person name="Moda L.M."/>
            <person name="Nascimento L."/>
            <person name="Pedrino M."/>
            <person name="Rabico F.O."/>
            <person name="Sanches F.C."/>
            <person name="Santos D.E."/>
            <person name="Santos C.G."/>
            <person name="Vieira J."/>
            <person name="Lopes T.F."/>
            <person name="Barchuk A.R."/>
            <person name="Hartfelder K."/>
            <person name="Simoes Z.L.P."/>
            <person name="Bitondi M.M.G."/>
            <person name="Pinheiro D.G."/>
        </authorList>
    </citation>
    <scope>NUCLEOTIDE SEQUENCE</scope>
    <source>
        <strain evidence="2">USP_RPSP 00005682</strain>
        <tissue evidence="2">Whole individual</tissue>
    </source>
</reference>
<keyword evidence="3" id="KW-1185">Reference proteome</keyword>
<evidence type="ECO:0000313" key="3">
    <source>
        <dbReference type="Proteomes" id="UP000655588"/>
    </source>
</evidence>
<evidence type="ECO:0000313" key="2">
    <source>
        <dbReference type="EMBL" id="KAF3419804.1"/>
    </source>
</evidence>
<evidence type="ECO:0000256" key="1">
    <source>
        <dbReference type="SAM" id="Phobius"/>
    </source>
</evidence>
<protein>
    <recommendedName>
        <fullName evidence="4">Transmembrane protein</fullName>
    </recommendedName>
</protein>
<evidence type="ECO:0008006" key="4">
    <source>
        <dbReference type="Google" id="ProtNLM"/>
    </source>
</evidence>
<sequence>MNIQNNYEINSYINNYFNLNQFRLLETNNQLIMPFKISLQLIVSSLDILKLMLFLVELIKFMFNSTMIIFRSMFGNLWN</sequence>
<keyword evidence="1" id="KW-0812">Transmembrane</keyword>
<dbReference type="EMBL" id="WNWW01001611">
    <property type="protein sequence ID" value="KAF3419804.1"/>
    <property type="molecule type" value="Genomic_DNA"/>
</dbReference>
<name>A0A833VTX3_9HYME</name>
<proteinExistence type="predicted"/>
<organism evidence="2 3">
    <name type="scientific">Frieseomelitta varia</name>
    <dbReference type="NCBI Taxonomy" id="561572"/>
    <lineage>
        <taxon>Eukaryota</taxon>
        <taxon>Metazoa</taxon>
        <taxon>Ecdysozoa</taxon>
        <taxon>Arthropoda</taxon>
        <taxon>Hexapoda</taxon>
        <taxon>Insecta</taxon>
        <taxon>Pterygota</taxon>
        <taxon>Neoptera</taxon>
        <taxon>Endopterygota</taxon>
        <taxon>Hymenoptera</taxon>
        <taxon>Apocrita</taxon>
        <taxon>Aculeata</taxon>
        <taxon>Apoidea</taxon>
        <taxon>Anthophila</taxon>
        <taxon>Apidae</taxon>
        <taxon>Frieseomelitta</taxon>
    </lineage>
</organism>
<gene>
    <name evidence="2" type="ORF">E2986_12598</name>
</gene>
<comment type="caution">
    <text evidence="2">The sequence shown here is derived from an EMBL/GenBank/DDBJ whole genome shotgun (WGS) entry which is preliminary data.</text>
</comment>
<keyword evidence="1" id="KW-1133">Transmembrane helix</keyword>
<accession>A0A833VTX3</accession>
<dbReference type="AlphaFoldDB" id="A0A833VTX3"/>